<dbReference type="Pfam" id="PF00067">
    <property type="entry name" value="p450"/>
    <property type="match status" value="1"/>
</dbReference>
<dbReference type="Gene3D" id="1.10.630.10">
    <property type="entry name" value="Cytochrome P450"/>
    <property type="match status" value="1"/>
</dbReference>
<evidence type="ECO:0000313" key="5">
    <source>
        <dbReference type="EMBL" id="KAF3809754.1"/>
    </source>
</evidence>
<dbReference type="CDD" id="cd11060">
    <property type="entry name" value="CYP57A1-like"/>
    <property type="match status" value="1"/>
</dbReference>
<dbReference type="PRINTS" id="PR00463">
    <property type="entry name" value="EP450I"/>
</dbReference>
<keyword evidence="2 4" id="KW-0479">Metal-binding</keyword>
<dbReference type="GeneID" id="69012448"/>
<sequence length="544" mass="60739">MGLLSTVSSWATLPVHGGVICLYFIIDRLVTYFKFRHIPGPWWTGLSSSPHSKHIMGPRVHEWYAELSEKYGPIVRIAPGILVTSSPDLWTHVNKNPAYKRTDWYYHACRVEYRRDNIFTQTDNAKHDARRKQMAPGVHPFPPFPLSASTTDKTQYSGRENLDLEPTIDARLNDLLTLIRTKYLSTESRIVPMDLAQKVQYFTLDVISGVGLGKTFGMLTADADVDGYLQSAEQGLTAASFALAFGLSWLAQAPVIGRFLAPSPTDDNGFGRMIAACYRDVDARAARETDKRSDMLASFIRHGLSGDELRSEALEQIIAGSDTTAAAIRGTLLLIMTNARVYAKLQREIDDAVRDGIAPAKGEGLVSLEQTRRLPYLQAVIREALRVKTPVVNIFGRDVPAGGDTVNVGGESVYLPGGACVGYSAYAMHHSKETYGEDTKTFRPERWFEEDEEKLAAMKSVNDLVFGYGKFLCLGKPVAQIELAKTIFEASLLEWIDGRLIDFATQLFRNFELAPMDPARPWKAYNAMGLFFISDMWVQVMERK</sequence>
<evidence type="ECO:0000256" key="1">
    <source>
        <dbReference type="ARBA" id="ARBA00022617"/>
    </source>
</evidence>
<comment type="cofactor">
    <cofactor evidence="4">
        <name>heme</name>
        <dbReference type="ChEBI" id="CHEBI:30413"/>
    </cofactor>
</comment>
<dbReference type="SUPFAM" id="SSF48264">
    <property type="entry name" value="Cytochrome P450"/>
    <property type="match status" value="1"/>
</dbReference>
<dbReference type="GO" id="GO:0004497">
    <property type="term" value="F:monooxygenase activity"/>
    <property type="evidence" value="ECO:0007669"/>
    <property type="project" value="InterPro"/>
</dbReference>
<dbReference type="InterPro" id="IPR002401">
    <property type="entry name" value="Cyt_P450_E_grp-I"/>
</dbReference>
<dbReference type="AlphaFoldDB" id="A0A8H4CTB8"/>
<evidence type="ECO:0000256" key="3">
    <source>
        <dbReference type="ARBA" id="ARBA00023004"/>
    </source>
</evidence>
<dbReference type="GO" id="GO:0020037">
    <property type="term" value="F:heme binding"/>
    <property type="evidence" value="ECO:0007669"/>
    <property type="project" value="InterPro"/>
</dbReference>
<feature type="binding site" description="axial binding residue" evidence="4">
    <location>
        <position position="473"/>
    </location>
    <ligand>
        <name>heme</name>
        <dbReference type="ChEBI" id="CHEBI:30413"/>
    </ligand>
    <ligandPart>
        <name>Fe</name>
        <dbReference type="ChEBI" id="CHEBI:18248"/>
    </ligandPart>
</feature>
<keyword evidence="5" id="KW-0808">Transferase</keyword>
<dbReference type="RefSeq" id="XP_045268913.1">
    <property type="nucleotide sequence ID" value="XM_045405322.1"/>
</dbReference>
<dbReference type="GO" id="GO:0032259">
    <property type="term" value="P:methylation"/>
    <property type="evidence" value="ECO:0007669"/>
    <property type="project" value="UniProtKB-KW"/>
</dbReference>
<accession>A0A8H4CTB8</accession>
<protein>
    <submittedName>
        <fullName evidence="5">Pisatin demethylase</fullName>
    </submittedName>
</protein>
<keyword evidence="1 4" id="KW-0349">Heme</keyword>
<dbReference type="PANTHER" id="PTHR24305:SF168">
    <property type="entry name" value="P450, PUTATIVE (EUROFUNG)-RELATED"/>
    <property type="match status" value="1"/>
</dbReference>
<comment type="caution">
    <text evidence="5">The sequence shown here is derived from an EMBL/GenBank/DDBJ whole genome shotgun (WGS) entry which is preliminary data.</text>
</comment>
<keyword evidence="6" id="KW-1185">Reference proteome</keyword>
<evidence type="ECO:0000313" key="6">
    <source>
        <dbReference type="Proteomes" id="UP000613401"/>
    </source>
</evidence>
<dbReference type="InterPro" id="IPR036396">
    <property type="entry name" value="Cyt_P450_sf"/>
</dbReference>
<dbReference type="GO" id="GO:0005506">
    <property type="term" value="F:iron ion binding"/>
    <property type="evidence" value="ECO:0007669"/>
    <property type="project" value="InterPro"/>
</dbReference>
<dbReference type="PRINTS" id="PR00385">
    <property type="entry name" value="P450"/>
</dbReference>
<dbReference type="PANTHER" id="PTHR24305">
    <property type="entry name" value="CYTOCHROME P450"/>
    <property type="match status" value="1"/>
</dbReference>
<keyword evidence="5" id="KW-0489">Methyltransferase</keyword>
<keyword evidence="3 4" id="KW-0408">Iron</keyword>
<organism evidence="5 6">
    <name type="scientific">Colletotrichum gloeosporioides</name>
    <name type="common">Anthracnose fungus</name>
    <name type="synonym">Glomerella cingulata</name>
    <dbReference type="NCBI Taxonomy" id="474922"/>
    <lineage>
        <taxon>Eukaryota</taxon>
        <taxon>Fungi</taxon>
        <taxon>Dikarya</taxon>
        <taxon>Ascomycota</taxon>
        <taxon>Pezizomycotina</taxon>
        <taxon>Sordariomycetes</taxon>
        <taxon>Hypocreomycetidae</taxon>
        <taxon>Glomerellales</taxon>
        <taxon>Glomerellaceae</taxon>
        <taxon>Colletotrichum</taxon>
        <taxon>Colletotrichum gloeosporioides species complex</taxon>
    </lineage>
</organism>
<dbReference type="GO" id="GO:0016705">
    <property type="term" value="F:oxidoreductase activity, acting on paired donors, with incorporation or reduction of molecular oxygen"/>
    <property type="evidence" value="ECO:0007669"/>
    <property type="project" value="InterPro"/>
</dbReference>
<evidence type="ECO:0000256" key="2">
    <source>
        <dbReference type="ARBA" id="ARBA00022723"/>
    </source>
</evidence>
<evidence type="ECO:0000256" key="4">
    <source>
        <dbReference type="PIRSR" id="PIRSR602401-1"/>
    </source>
</evidence>
<dbReference type="EMBL" id="WVTB01000015">
    <property type="protein sequence ID" value="KAF3809754.1"/>
    <property type="molecule type" value="Genomic_DNA"/>
</dbReference>
<proteinExistence type="predicted"/>
<dbReference type="InterPro" id="IPR001128">
    <property type="entry name" value="Cyt_P450"/>
</dbReference>
<gene>
    <name evidence="5" type="ORF">GCG54_00005297</name>
</gene>
<dbReference type="GO" id="GO:0008168">
    <property type="term" value="F:methyltransferase activity"/>
    <property type="evidence" value="ECO:0007669"/>
    <property type="project" value="UniProtKB-KW"/>
</dbReference>
<name>A0A8H4CTB8_COLGL</name>
<dbReference type="Proteomes" id="UP000613401">
    <property type="component" value="Unassembled WGS sequence"/>
</dbReference>
<reference evidence="5" key="1">
    <citation type="journal article" date="2020" name="Phytopathology">
        <title>Genome sequence and comparative analysis of Colletotrichum gloeosporioides isolated from Liriodendron leaves.</title>
        <authorList>
            <person name="Fu F.F."/>
            <person name="Hao Z."/>
            <person name="Wang P."/>
            <person name="Lu Y."/>
            <person name="Xue L.J."/>
            <person name="Wei G."/>
            <person name="Tian Y."/>
            <person name="Baishi H."/>
            <person name="Xu H."/>
            <person name="Shi J."/>
            <person name="Cheng T."/>
            <person name="Wang G."/>
            <person name="Yi Y."/>
            <person name="Chen J."/>
        </authorList>
    </citation>
    <scope>NUCLEOTIDE SEQUENCE</scope>
    <source>
        <strain evidence="5">Lc1</strain>
    </source>
</reference>
<reference evidence="5" key="2">
    <citation type="submission" date="2020-03" db="EMBL/GenBank/DDBJ databases">
        <authorList>
            <person name="Fu F.-F."/>
            <person name="Chen J."/>
        </authorList>
    </citation>
    <scope>NUCLEOTIDE SEQUENCE</scope>
    <source>
        <strain evidence="5">Lc1</strain>
    </source>
</reference>
<dbReference type="InterPro" id="IPR050121">
    <property type="entry name" value="Cytochrome_P450_monoxygenase"/>
</dbReference>